<dbReference type="GO" id="GO:0005840">
    <property type="term" value="C:ribosome"/>
    <property type="evidence" value="ECO:0007669"/>
    <property type="project" value="UniProtKB-KW"/>
</dbReference>
<keyword evidence="4 6" id="KW-0808">Transferase</keyword>
<feature type="binding site" evidence="6">
    <location>
        <position position="128"/>
    </location>
    <ligand>
        <name>S-adenosyl-L-methionine</name>
        <dbReference type="ChEBI" id="CHEBI:59789"/>
    </ligand>
</feature>
<gene>
    <name evidence="6 7" type="primary">prmA</name>
    <name evidence="7" type="ORF">OO016_13175</name>
</gene>
<sequence>MAVPYLEYNFQISPQQPATDILIAELAELGFDSFVETETGLQAYIPYEGEVPDLSGVGILSNPEFEISHNRKEVEPINWNETWEKNFHPILIEEHCAIRAPFHQPFEVPYEIVIEPKMSFGTGHHETTHMMLQYVLKAELEGKSVLDMGCGTGVLAILAGMRGAQSVTAIDIDNWSYENSMENVKRNGQPDIEVIQGDASLLAGRKFDIILANINRNILLEDLPTYREALIAPGGELYLSGFYEEDLPLLTDKCNSLGLRFSEKLKKGDWVSAKYVF</sequence>
<dbReference type="InterPro" id="IPR050078">
    <property type="entry name" value="Ribosomal_L11_MeTrfase_PrmA"/>
</dbReference>
<dbReference type="Proteomes" id="UP001207116">
    <property type="component" value="Unassembled WGS sequence"/>
</dbReference>
<dbReference type="Pfam" id="PF06325">
    <property type="entry name" value="PrmA"/>
    <property type="match status" value="1"/>
</dbReference>
<evidence type="ECO:0000256" key="6">
    <source>
        <dbReference type="HAMAP-Rule" id="MF_00735"/>
    </source>
</evidence>
<comment type="caution">
    <text evidence="7">The sequence shown here is derived from an EMBL/GenBank/DDBJ whole genome shotgun (WGS) entry which is preliminary data.</text>
</comment>
<feature type="binding site" evidence="6">
    <location>
        <position position="171"/>
    </location>
    <ligand>
        <name>S-adenosyl-L-methionine</name>
        <dbReference type="ChEBI" id="CHEBI:59789"/>
    </ligand>
</feature>
<keyword evidence="2 6" id="KW-0963">Cytoplasm</keyword>
<feature type="binding site" evidence="6">
    <location>
        <position position="213"/>
    </location>
    <ligand>
        <name>S-adenosyl-L-methionine</name>
        <dbReference type="ChEBI" id="CHEBI:59789"/>
    </ligand>
</feature>
<keyword evidence="8" id="KW-1185">Reference proteome</keyword>
<comment type="function">
    <text evidence="6">Methylates ribosomal protein L11.</text>
</comment>
<dbReference type="CDD" id="cd02440">
    <property type="entry name" value="AdoMet_MTases"/>
    <property type="match status" value="1"/>
</dbReference>
<dbReference type="RefSeq" id="WP_266014895.1">
    <property type="nucleotide sequence ID" value="NZ_JAPFQP010000004.1"/>
</dbReference>
<evidence type="ECO:0000256" key="5">
    <source>
        <dbReference type="ARBA" id="ARBA00022691"/>
    </source>
</evidence>
<dbReference type="InterPro" id="IPR004498">
    <property type="entry name" value="Ribosomal_PrmA_MeTrfase"/>
</dbReference>
<name>A0AAE3MNI5_9FLAO</name>
<proteinExistence type="inferred from homology"/>
<dbReference type="EMBL" id="JAPFQP010000004">
    <property type="protein sequence ID" value="MCX2720561.1"/>
    <property type="molecule type" value="Genomic_DNA"/>
</dbReference>
<evidence type="ECO:0000256" key="1">
    <source>
        <dbReference type="ARBA" id="ARBA00009741"/>
    </source>
</evidence>
<dbReference type="GO" id="GO:0008276">
    <property type="term" value="F:protein methyltransferase activity"/>
    <property type="evidence" value="ECO:0007669"/>
    <property type="project" value="UniProtKB-UniRule"/>
</dbReference>
<evidence type="ECO:0000256" key="4">
    <source>
        <dbReference type="ARBA" id="ARBA00022679"/>
    </source>
</evidence>
<evidence type="ECO:0000256" key="2">
    <source>
        <dbReference type="ARBA" id="ARBA00022490"/>
    </source>
</evidence>
<dbReference type="EC" id="2.1.1.-" evidence="6"/>
<comment type="catalytic activity">
    <reaction evidence="6">
        <text>L-lysyl-[protein] + 3 S-adenosyl-L-methionine = N(6),N(6),N(6)-trimethyl-L-lysyl-[protein] + 3 S-adenosyl-L-homocysteine + 3 H(+)</text>
        <dbReference type="Rhea" id="RHEA:54192"/>
        <dbReference type="Rhea" id="RHEA-COMP:9752"/>
        <dbReference type="Rhea" id="RHEA-COMP:13826"/>
        <dbReference type="ChEBI" id="CHEBI:15378"/>
        <dbReference type="ChEBI" id="CHEBI:29969"/>
        <dbReference type="ChEBI" id="CHEBI:57856"/>
        <dbReference type="ChEBI" id="CHEBI:59789"/>
        <dbReference type="ChEBI" id="CHEBI:61961"/>
    </reaction>
</comment>
<protein>
    <recommendedName>
        <fullName evidence="6">Ribosomal protein L11 methyltransferase</fullName>
        <shortName evidence="6">L11 Mtase</shortName>
        <ecNumber evidence="6">2.1.1.-</ecNumber>
    </recommendedName>
</protein>
<comment type="similarity">
    <text evidence="1 6">Belongs to the methyltransferase superfamily. PrmA family.</text>
</comment>
<comment type="subcellular location">
    <subcellularLocation>
        <location evidence="6">Cytoplasm</location>
    </subcellularLocation>
</comment>
<keyword evidence="7" id="KW-0687">Ribonucleoprotein</keyword>
<dbReference type="Gene3D" id="3.40.50.150">
    <property type="entry name" value="Vaccinia Virus protein VP39"/>
    <property type="match status" value="1"/>
</dbReference>
<evidence type="ECO:0000313" key="8">
    <source>
        <dbReference type="Proteomes" id="UP001207116"/>
    </source>
</evidence>
<dbReference type="GO" id="GO:0032259">
    <property type="term" value="P:methylation"/>
    <property type="evidence" value="ECO:0007669"/>
    <property type="project" value="UniProtKB-KW"/>
</dbReference>
<dbReference type="AlphaFoldDB" id="A0AAE3MNI5"/>
<organism evidence="7 8">
    <name type="scientific">Lentiprolixibacter aurantiacus</name>
    <dbReference type="NCBI Taxonomy" id="2993939"/>
    <lineage>
        <taxon>Bacteria</taxon>
        <taxon>Pseudomonadati</taxon>
        <taxon>Bacteroidota</taxon>
        <taxon>Flavobacteriia</taxon>
        <taxon>Flavobacteriales</taxon>
        <taxon>Flavobacteriaceae</taxon>
        <taxon>Lentiprolixibacter</taxon>
    </lineage>
</organism>
<dbReference type="SUPFAM" id="SSF53335">
    <property type="entry name" value="S-adenosyl-L-methionine-dependent methyltransferases"/>
    <property type="match status" value="1"/>
</dbReference>
<keyword evidence="7" id="KW-0689">Ribosomal protein</keyword>
<keyword evidence="5 6" id="KW-0949">S-adenosyl-L-methionine</keyword>
<dbReference type="InterPro" id="IPR029063">
    <property type="entry name" value="SAM-dependent_MTases_sf"/>
</dbReference>
<feature type="binding site" evidence="6">
    <location>
        <position position="149"/>
    </location>
    <ligand>
        <name>S-adenosyl-L-methionine</name>
        <dbReference type="ChEBI" id="CHEBI:59789"/>
    </ligand>
</feature>
<dbReference type="HAMAP" id="MF_00735">
    <property type="entry name" value="Methyltr_PrmA"/>
    <property type="match status" value="1"/>
</dbReference>
<evidence type="ECO:0000256" key="3">
    <source>
        <dbReference type="ARBA" id="ARBA00022603"/>
    </source>
</evidence>
<dbReference type="PANTHER" id="PTHR43648:SF1">
    <property type="entry name" value="ELECTRON TRANSFER FLAVOPROTEIN BETA SUBUNIT LYSINE METHYLTRANSFERASE"/>
    <property type="match status" value="1"/>
</dbReference>
<evidence type="ECO:0000313" key="7">
    <source>
        <dbReference type="EMBL" id="MCX2720561.1"/>
    </source>
</evidence>
<dbReference type="PANTHER" id="PTHR43648">
    <property type="entry name" value="ELECTRON TRANSFER FLAVOPROTEIN BETA SUBUNIT LYSINE METHYLTRANSFERASE"/>
    <property type="match status" value="1"/>
</dbReference>
<dbReference type="GO" id="GO:0005737">
    <property type="term" value="C:cytoplasm"/>
    <property type="evidence" value="ECO:0007669"/>
    <property type="project" value="UniProtKB-SubCell"/>
</dbReference>
<keyword evidence="3 6" id="KW-0489">Methyltransferase</keyword>
<dbReference type="NCBIfam" id="NF001785">
    <property type="entry name" value="PRK00517.2-2"/>
    <property type="match status" value="1"/>
</dbReference>
<reference evidence="7" key="1">
    <citation type="submission" date="2022-11" db="EMBL/GenBank/DDBJ databases">
        <title>The characterization of three novel Bacteroidetes species and genomic analysis of their roles in tidal elemental geochemical cycles.</title>
        <authorList>
            <person name="Ma K.-J."/>
        </authorList>
    </citation>
    <scope>NUCLEOTIDE SEQUENCE</scope>
    <source>
        <strain evidence="7">M415</strain>
    </source>
</reference>
<accession>A0AAE3MNI5</accession>